<dbReference type="PANTHER" id="PTHR31672:SF13">
    <property type="entry name" value="F-BOX PROTEIN CPR30-LIKE"/>
    <property type="match status" value="1"/>
</dbReference>
<dbReference type="Gene3D" id="1.20.1280.50">
    <property type="match status" value="1"/>
</dbReference>
<evidence type="ECO:0000259" key="1">
    <source>
        <dbReference type="PROSITE" id="PS50181"/>
    </source>
</evidence>
<dbReference type="OrthoDB" id="5319261at2759"/>
<evidence type="ECO:0000313" key="3">
    <source>
        <dbReference type="Proteomes" id="UP000467841"/>
    </source>
</evidence>
<dbReference type="Pfam" id="PF00646">
    <property type="entry name" value="F-box"/>
    <property type="match status" value="1"/>
</dbReference>
<dbReference type="InterPro" id="IPR050796">
    <property type="entry name" value="SCF_F-box_component"/>
</dbReference>
<evidence type="ECO:0000313" key="2">
    <source>
        <dbReference type="EMBL" id="CAA7042595.1"/>
    </source>
</evidence>
<dbReference type="EMBL" id="CACVBM020001273">
    <property type="protein sequence ID" value="CAA7042595.1"/>
    <property type="molecule type" value="Genomic_DNA"/>
</dbReference>
<dbReference type="Proteomes" id="UP000467841">
    <property type="component" value="Unassembled WGS sequence"/>
</dbReference>
<proteinExistence type="predicted"/>
<name>A0A6D2JS26_9BRAS</name>
<sequence>MFSVYLPSEVILKILSLLPGKTLPKLRLVSKQFNSIISEPYFLRLHHRFALNSFYTLTAIAPFHRSLIVELKFLLSTNETTLSTLTSPTDFQEPLTKQFLGNRILPLTITPRSYKHHLEIFPWTSQEQECPYLLQPYPPVHADGFLYWTTKDVPTKIVSFSLEQEKFSVLPPPPCFQDSPNHDFSLCGMRGNLWVVDYNSLEPNIEIWMMSAAWTKTHRIVLKETLTRYYHSFPIKIHDIQSDCVLFQVLLPSRMKIYHTSNSKVEDLWELGVELQLCHYTDGLLSL</sequence>
<feature type="domain" description="F-box" evidence="1">
    <location>
        <begin position="1"/>
        <end position="45"/>
    </location>
</feature>
<accession>A0A6D2JS26</accession>
<dbReference type="NCBIfam" id="TIGR01640">
    <property type="entry name" value="F_box_assoc_1"/>
    <property type="match status" value="1"/>
</dbReference>
<comment type="caution">
    <text evidence="2">The sequence shown here is derived from an EMBL/GenBank/DDBJ whole genome shotgun (WGS) entry which is preliminary data.</text>
</comment>
<protein>
    <recommendedName>
        <fullName evidence="1">F-box domain-containing protein</fullName>
    </recommendedName>
</protein>
<keyword evidence="3" id="KW-1185">Reference proteome</keyword>
<dbReference type="SMART" id="SM00256">
    <property type="entry name" value="FBOX"/>
    <property type="match status" value="1"/>
</dbReference>
<gene>
    <name evidence="2" type="ORF">MERR_LOCUS29830</name>
</gene>
<dbReference type="PROSITE" id="PS50181">
    <property type="entry name" value="FBOX"/>
    <property type="match status" value="1"/>
</dbReference>
<dbReference type="InterPro" id="IPR017451">
    <property type="entry name" value="F-box-assoc_interact_dom"/>
</dbReference>
<dbReference type="InterPro" id="IPR036047">
    <property type="entry name" value="F-box-like_dom_sf"/>
</dbReference>
<reference evidence="2" key="1">
    <citation type="submission" date="2020-01" db="EMBL/GenBank/DDBJ databases">
        <authorList>
            <person name="Mishra B."/>
        </authorList>
    </citation>
    <scope>NUCLEOTIDE SEQUENCE [LARGE SCALE GENOMIC DNA]</scope>
</reference>
<dbReference type="AlphaFoldDB" id="A0A6D2JS26"/>
<dbReference type="SUPFAM" id="SSF81383">
    <property type="entry name" value="F-box domain"/>
    <property type="match status" value="1"/>
</dbReference>
<dbReference type="InterPro" id="IPR001810">
    <property type="entry name" value="F-box_dom"/>
</dbReference>
<organism evidence="2 3">
    <name type="scientific">Microthlaspi erraticum</name>
    <dbReference type="NCBI Taxonomy" id="1685480"/>
    <lineage>
        <taxon>Eukaryota</taxon>
        <taxon>Viridiplantae</taxon>
        <taxon>Streptophyta</taxon>
        <taxon>Embryophyta</taxon>
        <taxon>Tracheophyta</taxon>
        <taxon>Spermatophyta</taxon>
        <taxon>Magnoliopsida</taxon>
        <taxon>eudicotyledons</taxon>
        <taxon>Gunneridae</taxon>
        <taxon>Pentapetalae</taxon>
        <taxon>rosids</taxon>
        <taxon>malvids</taxon>
        <taxon>Brassicales</taxon>
        <taxon>Brassicaceae</taxon>
        <taxon>Coluteocarpeae</taxon>
        <taxon>Microthlaspi</taxon>
    </lineage>
</organism>
<dbReference type="PANTHER" id="PTHR31672">
    <property type="entry name" value="BNACNNG10540D PROTEIN"/>
    <property type="match status" value="1"/>
</dbReference>